<proteinExistence type="predicted"/>
<protein>
    <submittedName>
        <fullName evidence="1">Uncharacterized protein</fullName>
    </submittedName>
</protein>
<keyword evidence="2" id="KW-1185">Reference proteome</keyword>
<evidence type="ECO:0000313" key="1">
    <source>
        <dbReference type="EMBL" id="KAI0041859.1"/>
    </source>
</evidence>
<evidence type="ECO:0000313" key="2">
    <source>
        <dbReference type="Proteomes" id="UP000814033"/>
    </source>
</evidence>
<organism evidence="1 2">
    <name type="scientific">Auriscalpium vulgare</name>
    <dbReference type="NCBI Taxonomy" id="40419"/>
    <lineage>
        <taxon>Eukaryota</taxon>
        <taxon>Fungi</taxon>
        <taxon>Dikarya</taxon>
        <taxon>Basidiomycota</taxon>
        <taxon>Agaricomycotina</taxon>
        <taxon>Agaricomycetes</taxon>
        <taxon>Russulales</taxon>
        <taxon>Auriscalpiaceae</taxon>
        <taxon>Auriscalpium</taxon>
    </lineage>
</organism>
<name>A0ACB8RCH2_9AGAM</name>
<accession>A0ACB8RCH2</accession>
<reference evidence="1" key="2">
    <citation type="journal article" date="2022" name="New Phytol.">
        <title>Evolutionary transition to the ectomycorrhizal habit in the genomes of a hyperdiverse lineage of mushroom-forming fungi.</title>
        <authorList>
            <person name="Looney B."/>
            <person name="Miyauchi S."/>
            <person name="Morin E."/>
            <person name="Drula E."/>
            <person name="Courty P.E."/>
            <person name="Kohler A."/>
            <person name="Kuo A."/>
            <person name="LaButti K."/>
            <person name="Pangilinan J."/>
            <person name="Lipzen A."/>
            <person name="Riley R."/>
            <person name="Andreopoulos W."/>
            <person name="He G."/>
            <person name="Johnson J."/>
            <person name="Nolan M."/>
            <person name="Tritt A."/>
            <person name="Barry K.W."/>
            <person name="Grigoriev I.V."/>
            <person name="Nagy L.G."/>
            <person name="Hibbett D."/>
            <person name="Henrissat B."/>
            <person name="Matheny P.B."/>
            <person name="Labbe J."/>
            <person name="Martin F.M."/>
        </authorList>
    </citation>
    <scope>NUCLEOTIDE SEQUENCE</scope>
    <source>
        <strain evidence="1">FP105234-sp</strain>
    </source>
</reference>
<comment type="caution">
    <text evidence="1">The sequence shown here is derived from an EMBL/GenBank/DDBJ whole genome shotgun (WGS) entry which is preliminary data.</text>
</comment>
<gene>
    <name evidence="1" type="ORF">FA95DRAFT_1564942</name>
</gene>
<dbReference type="Proteomes" id="UP000814033">
    <property type="component" value="Unassembled WGS sequence"/>
</dbReference>
<reference evidence="1" key="1">
    <citation type="submission" date="2021-02" db="EMBL/GenBank/DDBJ databases">
        <authorList>
            <consortium name="DOE Joint Genome Institute"/>
            <person name="Ahrendt S."/>
            <person name="Looney B.P."/>
            <person name="Miyauchi S."/>
            <person name="Morin E."/>
            <person name="Drula E."/>
            <person name="Courty P.E."/>
            <person name="Chicoki N."/>
            <person name="Fauchery L."/>
            <person name="Kohler A."/>
            <person name="Kuo A."/>
            <person name="Labutti K."/>
            <person name="Pangilinan J."/>
            <person name="Lipzen A."/>
            <person name="Riley R."/>
            <person name="Andreopoulos W."/>
            <person name="He G."/>
            <person name="Johnson J."/>
            <person name="Barry K.W."/>
            <person name="Grigoriev I.V."/>
            <person name="Nagy L."/>
            <person name="Hibbett D."/>
            <person name="Henrissat B."/>
            <person name="Matheny P.B."/>
            <person name="Labbe J."/>
            <person name="Martin F."/>
        </authorList>
    </citation>
    <scope>NUCLEOTIDE SEQUENCE</scope>
    <source>
        <strain evidence="1">FP105234-sp</strain>
    </source>
</reference>
<dbReference type="EMBL" id="MU276097">
    <property type="protein sequence ID" value="KAI0041859.1"/>
    <property type="molecule type" value="Genomic_DNA"/>
</dbReference>
<sequence>MSPSSSPIRTLIGRWRSPEPHTDIEAQQPIVGRYEPFSLDSPAALHTHAPRTTSTPASPSTTYNAVDLFFGVNSPKRGTLDSRHDERPAPSALSPTATDLPPAYAYPLPAPLPLSFDEEDELPSYAHSVEPRDNAEPVTLAHYFFKYGFLCPPLWFASILILCSPLAAPEDWEPTKTPSERAALLARMRATEVKWARRSIVAALILCIAVTLLVAIGVTASRK</sequence>